<dbReference type="InterPro" id="IPR015377">
    <property type="entry name" value="Fumarylacetoacetase_N"/>
</dbReference>
<dbReference type="AlphaFoldDB" id="A9WI27"/>
<evidence type="ECO:0000256" key="13">
    <source>
        <dbReference type="PIRSR" id="PIRSR605959-3"/>
    </source>
</evidence>
<evidence type="ECO:0000256" key="8">
    <source>
        <dbReference type="ARBA" id="ARBA00022842"/>
    </source>
</evidence>
<dbReference type="NCBIfam" id="TIGR01266">
    <property type="entry name" value="fum_ac_acetase"/>
    <property type="match status" value="1"/>
</dbReference>
<keyword evidence="6 16" id="KW-0378">Hydrolase</keyword>
<dbReference type="GO" id="GO:0006572">
    <property type="term" value="P:L-tyrosine catabolic process"/>
    <property type="evidence" value="ECO:0000318"/>
    <property type="project" value="GO_Central"/>
</dbReference>
<evidence type="ECO:0000256" key="2">
    <source>
        <dbReference type="ARBA" id="ARBA00001946"/>
    </source>
</evidence>
<feature type="binding site" evidence="13">
    <location>
        <position position="231"/>
    </location>
    <ligand>
        <name>Ca(2+)</name>
        <dbReference type="ChEBI" id="CHEBI:29108"/>
    </ligand>
</feature>
<evidence type="ECO:0000256" key="12">
    <source>
        <dbReference type="PIRSR" id="PIRSR605959-2"/>
    </source>
</evidence>
<dbReference type="Proteomes" id="UP000002008">
    <property type="component" value="Chromosome"/>
</dbReference>
<dbReference type="Gene3D" id="2.30.30.230">
    <property type="entry name" value="Fumarylacetoacetase, N-terminal domain"/>
    <property type="match status" value="1"/>
</dbReference>
<dbReference type="KEGG" id="cau:Caur_2512"/>
<keyword evidence="9" id="KW-0828">Tyrosine catabolism</keyword>
<feature type="binding site" evidence="12">
    <location>
        <position position="270"/>
    </location>
    <ligand>
        <name>substrate</name>
    </ligand>
</feature>
<feature type="binding site" evidence="12">
    <location>
        <position position="274"/>
    </location>
    <ligand>
        <name>substrate</name>
    </ligand>
</feature>
<dbReference type="FunFam" id="3.90.850.10:FF:000009">
    <property type="entry name" value="Fumarylacetoacetase"/>
    <property type="match status" value="1"/>
</dbReference>
<feature type="domain" description="Fumarylacetoacetase-like C-terminal" evidence="14">
    <location>
        <begin position="156"/>
        <end position="433"/>
    </location>
</feature>
<evidence type="ECO:0000259" key="14">
    <source>
        <dbReference type="Pfam" id="PF01557"/>
    </source>
</evidence>
<evidence type="ECO:0000256" key="5">
    <source>
        <dbReference type="ARBA" id="ARBA00022723"/>
    </source>
</evidence>
<dbReference type="PANTHER" id="PTHR43069:SF2">
    <property type="entry name" value="FUMARYLACETOACETASE"/>
    <property type="match status" value="1"/>
</dbReference>
<feature type="binding site" evidence="12">
    <location>
        <position position="158"/>
    </location>
    <ligand>
        <name>substrate</name>
    </ligand>
</feature>
<evidence type="ECO:0000256" key="7">
    <source>
        <dbReference type="ARBA" id="ARBA00022837"/>
    </source>
</evidence>
<dbReference type="EC" id="3.7.1.2" evidence="4"/>
<evidence type="ECO:0000256" key="6">
    <source>
        <dbReference type="ARBA" id="ARBA00022801"/>
    </source>
</evidence>
<feature type="binding site" evidence="13">
    <location>
        <position position="287"/>
    </location>
    <ligand>
        <name>Mg(2+)</name>
        <dbReference type="ChEBI" id="CHEBI:18420"/>
    </ligand>
</feature>
<dbReference type="GO" id="GO:0046872">
    <property type="term" value="F:metal ion binding"/>
    <property type="evidence" value="ECO:0007669"/>
    <property type="project" value="UniProtKB-KW"/>
</dbReference>
<dbReference type="InterPro" id="IPR036663">
    <property type="entry name" value="Fumarylacetoacetase_C_sf"/>
</dbReference>
<feature type="binding site" evidence="13">
    <location>
        <position position="283"/>
    </location>
    <ligand>
        <name>Mg(2+)</name>
        <dbReference type="ChEBI" id="CHEBI:18420"/>
    </ligand>
</feature>
<keyword evidence="17" id="KW-1185">Reference proteome</keyword>
<keyword evidence="8 13" id="KW-0460">Magnesium</keyword>
<dbReference type="STRING" id="324602.Caur_2512"/>
<sequence>MERFRAQRERKIDIGPRRLTRFDMNPMPLTSFVPVAPDSDFPLENLPYGVFRPRAGGPARIGVAIGEYVLDLAVIDEAGLLSATPVGGRGMFAQDSLNAFMAAGPTAWQAVRSVLQRLLTADEPTLRDNQVLRDAALLPQHTIDLLLPAHIGDYTDFYSSLYHASNVGKMLRPDNPPLFPNWRHLPVAYHGRASTVVVSGTPIHRPYGQTKPADSPAPVYGPTRALDFELELGMFIGPGNDLGSPIPIDQAEDHIFGFVLVNDWSARDIQGWEYQPLGPFLAKNFATSISPWVVPLAALEPFRCQGEPQDPPPLPYLQPVRPGHFAITLEVWLNDTRICQSDSRYLYWSCAQQIAHHTVNGCRLRPGDLLASGTISGPDKHTRGCLLELTWRGSEPLTLRDGSQRRWLEDGDTVTMRGWAQGDGYRIGFGAVSGTIRRATLE</sequence>
<dbReference type="Gene3D" id="3.90.850.10">
    <property type="entry name" value="Fumarylacetoacetase-like, C-terminal domain"/>
    <property type="match status" value="1"/>
</dbReference>
<dbReference type="InterPro" id="IPR005959">
    <property type="entry name" value="Fumarylacetoacetase"/>
</dbReference>
<dbReference type="GO" id="GO:1902000">
    <property type="term" value="P:homogentisate catabolic process"/>
    <property type="evidence" value="ECO:0000318"/>
    <property type="project" value="GO_Central"/>
</dbReference>
<organism evidence="16 17">
    <name type="scientific">Chloroflexus aurantiacus (strain ATCC 29366 / DSM 635 / J-10-fl)</name>
    <dbReference type="NCBI Taxonomy" id="324602"/>
    <lineage>
        <taxon>Bacteria</taxon>
        <taxon>Bacillati</taxon>
        <taxon>Chloroflexota</taxon>
        <taxon>Chloroflexia</taxon>
        <taxon>Chloroflexales</taxon>
        <taxon>Chloroflexineae</taxon>
        <taxon>Chloroflexaceae</taxon>
        <taxon>Chloroflexus</taxon>
    </lineage>
</organism>
<feature type="binding site" evidence="12">
    <location>
        <position position="172"/>
    </location>
    <ligand>
        <name>substrate</name>
    </ligand>
</feature>
<feature type="binding site" evidence="13">
    <location>
        <position position="263"/>
    </location>
    <ligand>
        <name>Ca(2+)</name>
        <dbReference type="ChEBI" id="CHEBI:29108"/>
    </ligand>
</feature>
<dbReference type="InParanoid" id="A9WI27"/>
<feature type="binding site" evidence="12">
    <location>
        <position position="374"/>
    </location>
    <ligand>
        <name>substrate</name>
    </ligand>
</feature>
<comment type="cofactor">
    <cofactor evidence="1 13">
        <name>Ca(2+)</name>
        <dbReference type="ChEBI" id="CHEBI:29108"/>
    </cofactor>
</comment>
<proteinExistence type="predicted"/>
<feature type="binding site" evidence="13">
    <location>
        <position position="156"/>
    </location>
    <ligand>
        <name>Ca(2+)</name>
        <dbReference type="ChEBI" id="CHEBI:29108"/>
    </ligand>
</feature>
<dbReference type="PATRIC" id="fig|324602.8.peg.2833"/>
<comment type="cofactor">
    <cofactor evidence="2 13">
        <name>Mg(2+)</name>
        <dbReference type="ChEBI" id="CHEBI:18420"/>
    </cofactor>
</comment>
<dbReference type="Pfam" id="PF09298">
    <property type="entry name" value="FAA_hydrolase_N"/>
    <property type="match status" value="1"/>
</dbReference>
<feature type="binding site" evidence="13">
    <location>
        <position position="263"/>
    </location>
    <ligand>
        <name>Mg(2+)</name>
        <dbReference type="ChEBI" id="CHEBI:18420"/>
    </ligand>
</feature>
<dbReference type="SUPFAM" id="SSF63433">
    <property type="entry name" value="Fumarylacetoacetate hydrolase, FAH, N-terminal domain"/>
    <property type="match status" value="1"/>
</dbReference>
<dbReference type="SUPFAM" id="SSF56529">
    <property type="entry name" value="FAH"/>
    <property type="match status" value="1"/>
</dbReference>
<protein>
    <recommendedName>
        <fullName evidence="4">fumarylacetoacetase</fullName>
        <ecNumber evidence="4">3.7.1.2</ecNumber>
    </recommendedName>
</protein>
<dbReference type="HOGENOM" id="CLU_026207_2_0_0"/>
<evidence type="ECO:0000256" key="9">
    <source>
        <dbReference type="ARBA" id="ARBA00022878"/>
    </source>
</evidence>
<evidence type="ECO:0000256" key="4">
    <source>
        <dbReference type="ARBA" id="ARBA00012094"/>
    </source>
</evidence>
<dbReference type="FunFam" id="2.30.30.230:FF:000001">
    <property type="entry name" value="Fumarylacetoacetase"/>
    <property type="match status" value="1"/>
</dbReference>
<dbReference type="InterPro" id="IPR011234">
    <property type="entry name" value="Fumarylacetoacetase-like_C"/>
</dbReference>
<feature type="domain" description="Fumarylacetoacetase N-terminal" evidence="15">
    <location>
        <begin position="44"/>
        <end position="148"/>
    </location>
</feature>
<feature type="active site" description="Proton acceptor" evidence="11">
    <location>
        <position position="163"/>
    </location>
</feature>
<reference evidence="17" key="1">
    <citation type="journal article" date="2011" name="BMC Genomics">
        <title>Complete genome sequence of the filamentous anoxygenic phototrophic bacterium Chloroflexus aurantiacus.</title>
        <authorList>
            <person name="Tang K.H."/>
            <person name="Barry K."/>
            <person name="Chertkov O."/>
            <person name="Dalin E."/>
            <person name="Han C.S."/>
            <person name="Hauser L.J."/>
            <person name="Honchak B.M."/>
            <person name="Karbach L.E."/>
            <person name="Land M.L."/>
            <person name="Lapidus A."/>
            <person name="Larimer F.W."/>
            <person name="Mikhailova N."/>
            <person name="Pitluck S."/>
            <person name="Pierson B.K."/>
            <person name="Blankenship R.E."/>
        </authorList>
    </citation>
    <scope>NUCLEOTIDE SEQUENCE [LARGE SCALE GENOMIC DNA]</scope>
    <source>
        <strain evidence="17">ATCC 29366 / DSM 635 / J-10-fl</strain>
    </source>
</reference>
<evidence type="ECO:0000313" key="17">
    <source>
        <dbReference type="Proteomes" id="UP000002008"/>
    </source>
</evidence>
<accession>A9WI27</accession>
<dbReference type="InterPro" id="IPR036462">
    <property type="entry name" value="Fumarylacetoacetase_N_sf"/>
</dbReference>
<evidence type="ECO:0000256" key="11">
    <source>
        <dbReference type="PIRSR" id="PIRSR605959-1"/>
    </source>
</evidence>
<feature type="binding site" evidence="13">
    <location>
        <position position="229"/>
    </location>
    <ligand>
        <name>Ca(2+)</name>
        <dbReference type="ChEBI" id="CHEBI:29108"/>
    </ligand>
</feature>
<evidence type="ECO:0000256" key="10">
    <source>
        <dbReference type="ARBA" id="ARBA00023232"/>
    </source>
</evidence>
<dbReference type="Pfam" id="PF01557">
    <property type="entry name" value="FAA_hydrolase"/>
    <property type="match status" value="1"/>
</dbReference>
<keyword evidence="5 13" id="KW-0479">Metal-binding</keyword>
<evidence type="ECO:0000313" key="16">
    <source>
        <dbReference type="EMBL" id="ABY35718.1"/>
    </source>
</evidence>
<dbReference type="PANTHER" id="PTHR43069">
    <property type="entry name" value="FUMARYLACETOACETASE"/>
    <property type="match status" value="1"/>
</dbReference>
<dbReference type="UniPathway" id="UPA00139">
    <property type="reaction ID" value="UER00341"/>
</dbReference>
<dbReference type="GO" id="GO:0006559">
    <property type="term" value="P:L-phenylalanine catabolic process"/>
    <property type="evidence" value="ECO:0000318"/>
    <property type="project" value="GO_Central"/>
</dbReference>
<evidence type="ECO:0000256" key="3">
    <source>
        <dbReference type="ARBA" id="ARBA00004782"/>
    </source>
</evidence>
<dbReference type="EnsemblBacteria" id="ABY35718">
    <property type="protein sequence ID" value="ABY35718"/>
    <property type="gene ID" value="Caur_2512"/>
</dbReference>
<dbReference type="EMBL" id="CP000909">
    <property type="protein sequence ID" value="ABY35718.1"/>
    <property type="molecule type" value="Genomic_DNA"/>
</dbReference>
<gene>
    <name evidence="16" type="ordered locus">Caur_2512</name>
</gene>
<keyword evidence="10" id="KW-0585">Phenylalanine catabolism</keyword>
<dbReference type="GO" id="GO:0004334">
    <property type="term" value="F:fumarylacetoacetase activity"/>
    <property type="evidence" value="ECO:0000318"/>
    <property type="project" value="GO_Central"/>
</dbReference>
<name>A9WI27_CHLAA</name>
<evidence type="ECO:0000256" key="1">
    <source>
        <dbReference type="ARBA" id="ARBA00001913"/>
    </source>
</evidence>
<keyword evidence="7 13" id="KW-0106">Calcium</keyword>
<evidence type="ECO:0000259" key="15">
    <source>
        <dbReference type="Pfam" id="PF09298"/>
    </source>
</evidence>
<dbReference type="eggNOG" id="COG0179">
    <property type="taxonomic scope" value="Bacteria"/>
</dbReference>
<comment type="pathway">
    <text evidence="3">Amino-acid degradation; L-phenylalanine degradation; acetoacetate and fumarate from L-phenylalanine: step 6/6.</text>
</comment>